<proteinExistence type="predicted"/>
<organism evidence="2 3">
    <name type="scientific">Coniochaeta ligniaria NRRL 30616</name>
    <dbReference type="NCBI Taxonomy" id="1408157"/>
    <lineage>
        <taxon>Eukaryota</taxon>
        <taxon>Fungi</taxon>
        <taxon>Dikarya</taxon>
        <taxon>Ascomycota</taxon>
        <taxon>Pezizomycotina</taxon>
        <taxon>Sordariomycetes</taxon>
        <taxon>Sordariomycetidae</taxon>
        <taxon>Coniochaetales</taxon>
        <taxon>Coniochaetaceae</taxon>
        <taxon>Coniochaeta</taxon>
    </lineage>
</organism>
<evidence type="ECO:0008006" key="4">
    <source>
        <dbReference type="Google" id="ProtNLM"/>
    </source>
</evidence>
<evidence type="ECO:0000313" key="3">
    <source>
        <dbReference type="Proteomes" id="UP000182658"/>
    </source>
</evidence>
<evidence type="ECO:0000256" key="1">
    <source>
        <dbReference type="SAM" id="SignalP"/>
    </source>
</evidence>
<feature type="signal peptide" evidence="1">
    <location>
        <begin position="1"/>
        <end position="18"/>
    </location>
</feature>
<dbReference type="Proteomes" id="UP000182658">
    <property type="component" value="Unassembled WGS sequence"/>
</dbReference>
<feature type="chain" id="PRO_5013040710" description="Cyclin-dependent protein kinase regulator pho80" evidence="1">
    <location>
        <begin position="19"/>
        <end position="193"/>
    </location>
</feature>
<reference evidence="2 3" key="1">
    <citation type="submission" date="2016-10" db="EMBL/GenBank/DDBJ databases">
        <title>Draft genome sequence of Coniochaeta ligniaria NRRL30616, a lignocellulolytic fungus for bioabatement of inhibitors in plant biomass hydrolysates.</title>
        <authorList>
            <consortium name="DOE Joint Genome Institute"/>
            <person name="Jimenez D.J."/>
            <person name="Hector R.E."/>
            <person name="Riley R."/>
            <person name="Sun H."/>
            <person name="Grigoriev I.V."/>
            <person name="Van Elsas J.D."/>
            <person name="Nichols N.N."/>
        </authorList>
    </citation>
    <scope>NUCLEOTIDE SEQUENCE [LARGE SCALE GENOMIC DNA]</scope>
    <source>
        <strain evidence="2 3">NRRL 30616</strain>
    </source>
</reference>
<keyword evidence="1" id="KW-0732">Signal</keyword>
<accession>A0A1J7IJH4</accession>
<keyword evidence="3" id="KW-1185">Reference proteome</keyword>
<dbReference type="OrthoDB" id="1894652at2759"/>
<dbReference type="AlphaFoldDB" id="A0A1J7IJH4"/>
<dbReference type="EMBL" id="KV875099">
    <property type="protein sequence ID" value="OIW27427.1"/>
    <property type="molecule type" value="Genomic_DNA"/>
</dbReference>
<protein>
    <recommendedName>
        <fullName evidence="4">Cyclin-dependent protein kinase regulator pho80</fullName>
    </recommendedName>
</protein>
<evidence type="ECO:0000313" key="2">
    <source>
        <dbReference type="EMBL" id="OIW27427.1"/>
    </source>
</evidence>
<dbReference type="PANTHER" id="PTHR39219:SF1">
    <property type="entry name" value="ER MEMBRANE PROTEIN COMPLEX SUBUNIT 10"/>
    <property type="match status" value="1"/>
</dbReference>
<gene>
    <name evidence="2" type="ORF">CONLIGDRAFT_633791</name>
</gene>
<dbReference type="PANTHER" id="PTHR39219">
    <property type="entry name" value="ER MEMBRANE PROTEIN COMPLEX SUBUNIT 10"/>
    <property type="match status" value="1"/>
</dbReference>
<dbReference type="InParanoid" id="A0A1J7IJH4"/>
<dbReference type="STRING" id="1408157.A0A1J7IJH4"/>
<sequence>MRLFSIVVALMGIGLASAAERTASIYVQPVTSSTTEPKPALLAEVRYETTIPSESEVISYEAPDLSADAKLLRIGVYDPSTSRWSSSTSVASVDNFGKGYAPHFVVTVDSQGEVLGASVRGVKIDAGHTRDFGPQVLVVPTAQGKQPDLNRPVVLSPEGRKVQPEAEKSMLQKYWWVLAIGAVLVMSGGGEGK</sequence>
<name>A0A1J7IJH4_9PEZI</name>